<dbReference type="PANTHER" id="PTHR43531:SF11">
    <property type="entry name" value="METHYL-ACCEPTING CHEMOTAXIS PROTEIN 3"/>
    <property type="match status" value="1"/>
</dbReference>
<name>A0ABX2QKQ8_9HYPH</name>
<protein>
    <submittedName>
        <fullName evidence="5">Methyl-accepting chemotaxis protein</fullName>
    </submittedName>
</protein>
<accession>A0ABX2QKQ8</accession>
<keyword evidence="1" id="KW-0145">Chemotaxis</keyword>
<keyword evidence="3" id="KW-0175">Coiled coil</keyword>
<evidence type="ECO:0000313" key="6">
    <source>
        <dbReference type="Proteomes" id="UP000659172"/>
    </source>
</evidence>
<comment type="caution">
    <text evidence="5">The sequence shown here is derived from an EMBL/GenBank/DDBJ whole genome shotgun (WGS) entry which is preliminary data.</text>
</comment>
<keyword evidence="6" id="KW-1185">Reference proteome</keyword>
<evidence type="ECO:0000256" key="3">
    <source>
        <dbReference type="SAM" id="Coils"/>
    </source>
</evidence>
<dbReference type="SUPFAM" id="SSF58104">
    <property type="entry name" value="Methyl-accepting chemotaxis protein (MCP) signaling domain"/>
    <property type="match status" value="1"/>
</dbReference>
<feature type="compositionally biased region" description="Low complexity" evidence="4">
    <location>
        <begin position="80"/>
        <end position="98"/>
    </location>
</feature>
<dbReference type="InterPro" id="IPR051310">
    <property type="entry name" value="MCP_chemotaxis"/>
</dbReference>
<proteinExistence type="inferred from homology"/>
<reference evidence="5 6" key="1">
    <citation type="submission" date="2020-06" db="EMBL/GenBank/DDBJ databases">
        <title>Rhizobium sp.nov. isolated from the tomato plant.</title>
        <authorList>
            <person name="Thin K.K."/>
            <person name="Zhang X."/>
            <person name="He S."/>
        </authorList>
    </citation>
    <scope>NUCLEOTIDE SEQUENCE [LARGE SCALE GENOMIC DNA]</scope>
    <source>
        <strain evidence="5 6">DBTS2</strain>
    </source>
</reference>
<sequence>DIRKTAELVAEISAACREQDIGASQINEAIQQLDKVTQQNAGASEEMSATSEELAAQAEELQASIAFFRIENAHARQAQAVPVRQAARPAAATKTAHAPAHKPAGHTVAAQQARAKGFAIDMSMGGPDGEDSDFRQSA</sequence>
<dbReference type="Proteomes" id="UP000659172">
    <property type="component" value="Unassembled WGS sequence"/>
</dbReference>
<feature type="coiled-coil region" evidence="3">
    <location>
        <begin position="26"/>
        <end position="71"/>
    </location>
</feature>
<evidence type="ECO:0000256" key="4">
    <source>
        <dbReference type="SAM" id="MobiDB-lite"/>
    </source>
</evidence>
<comment type="similarity">
    <text evidence="2">Belongs to the methyl-accepting chemotaxis (MCP) protein family.</text>
</comment>
<feature type="non-terminal residue" evidence="5">
    <location>
        <position position="1"/>
    </location>
</feature>
<gene>
    <name evidence="5" type="ORF">HV823_24430</name>
</gene>
<evidence type="ECO:0000256" key="1">
    <source>
        <dbReference type="ARBA" id="ARBA00022500"/>
    </source>
</evidence>
<dbReference type="Gene3D" id="1.10.287.950">
    <property type="entry name" value="Methyl-accepting chemotaxis protein"/>
    <property type="match status" value="1"/>
</dbReference>
<evidence type="ECO:0000313" key="5">
    <source>
        <dbReference type="EMBL" id="NVP58386.1"/>
    </source>
</evidence>
<dbReference type="PANTHER" id="PTHR43531">
    <property type="entry name" value="PROTEIN ICFG"/>
    <property type="match status" value="1"/>
</dbReference>
<feature type="region of interest" description="Disordered" evidence="4">
    <location>
        <begin position="80"/>
        <end position="111"/>
    </location>
</feature>
<organism evidence="5 6">
    <name type="scientific">Mycoplana rhizolycopersici</name>
    <dbReference type="NCBI Taxonomy" id="2746702"/>
    <lineage>
        <taxon>Bacteria</taxon>
        <taxon>Pseudomonadati</taxon>
        <taxon>Pseudomonadota</taxon>
        <taxon>Alphaproteobacteria</taxon>
        <taxon>Hyphomicrobiales</taxon>
        <taxon>Rhizobiaceae</taxon>
        <taxon>Mycoplana</taxon>
    </lineage>
</organism>
<evidence type="ECO:0000256" key="2">
    <source>
        <dbReference type="ARBA" id="ARBA00029447"/>
    </source>
</evidence>
<dbReference type="EMBL" id="JABXYK010000025">
    <property type="protein sequence ID" value="NVP58386.1"/>
    <property type="molecule type" value="Genomic_DNA"/>
</dbReference>